<gene>
    <name evidence="1" type="ORF">BdWA1_003219</name>
</gene>
<evidence type="ECO:0000313" key="1">
    <source>
        <dbReference type="EMBL" id="KAK2195543.1"/>
    </source>
</evidence>
<accession>A0AAD9PIQ5</accession>
<dbReference type="KEGG" id="bdw:94337516"/>
<evidence type="ECO:0000313" key="2">
    <source>
        <dbReference type="Proteomes" id="UP001214638"/>
    </source>
</evidence>
<proteinExistence type="predicted"/>
<dbReference type="GeneID" id="94337516"/>
<sequence length="319" mass="35308">MMHLYAPSWQLSLLNSSFCKKTKMANNQEILCELRSKIYAAFPGIESQLTDAFRAADVAGDYTLPYSVVEALLRHFLMKCGLIEYVVQFSTSSGTLSLGYLKHALSGSSLEDLTDESGDRLVTFDEMTILAVLWLKIISDDYQESNGKNNAAMCNLGCNAGSVAESEEANYVIVEGKSGTSSIEPGIEATADVENVSDRSASTKDFGLGLLGMVSDRFESEPEQTQDNQVMEYNQNMNQLAYQEQYMQNIEGSDDQNQIDSYIKSIFDHIEQNKVKGVKCFVYPANITPDGACTSAGAIAPQRRYRARRNKERPLMGCC</sequence>
<keyword evidence="2" id="KW-1185">Reference proteome</keyword>
<name>A0AAD9PIQ5_9APIC</name>
<comment type="caution">
    <text evidence="1">The sequence shown here is derived from an EMBL/GenBank/DDBJ whole genome shotgun (WGS) entry which is preliminary data.</text>
</comment>
<reference evidence="1" key="1">
    <citation type="journal article" date="2023" name="Nat. Microbiol.">
        <title>Babesia duncani multi-omics identifies virulence factors and drug targets.</title>
        <authorList>
            <person name="Singh P."/>
            <person name="Lonardi S."/>
            <person name="Liang Q."/>
            <person name="Vydyam P."/>
            <person name="Khabirova E."/>
            <person name="Fang T."/>
            <person name="Gihaz S."/>
            <person name="Thekkiniath J."/>
            <person name="Munshi M."/>
            <person name="Abel S."/>
            <person name="Ciampossin L."/>
            <person name="Batugedara G."/>
            <person name="Gupta M."/>
            <person name="Lu X.M."/>
            <person name="Lenz T."/>
            <person name="Chakravarty S."/>
            <person name="Cornillot E."/>
            <person name="Hu Y."/>
            <person name="Ma W."/>
            <person name="Gonzalez L.M."/>
            <person name="Sanchez S."/>
            <person name="Estrada K."/>
            <person name="Sanchez-Flores A."/>
            <person name="Montero E."/>
            <person name="Harb O.S."/>
            <person name="Le Roch K.G."/>
            <person name="Mamoun C.B."/>
        </authorList>
    </citation>
    <scope>NUCLEOTIDE SEQUENCE</scope>
    <source>
        <strain evidence="1">WA1</strain>
    </source>
</reference>
<dbReference type="Proteomes" id="UP001214638">
    <property type="component" value="Unassembled WGS sequence"/>
</dbReference>
<protein>
    <submittedName>
        <fullName evidence="1">Uncharacterized protein</fullName>
    </submittedName>
</protein>
<dbReference type="EMBL" id="JALLKP010000004">
    <property type="protein sequence ID" value="KAK2195543.1"/>
    <property type="molecule type" value="Genomic_DNA"/>
</dbReference>
<dbReference type="RefSeq" id="XP_067802386.1">
    <property type="nucleotide sequence ID" value="XM_067948235.1"/>
</dbReference>
<organism evidence="1 2">
    <name type="scientific">Babesia duncani</name>
    <dbReference type="NCBI Taxonomy" id="323732"/>
    <lineage>
        <taxon>Eukaryota</taxon>
        <taxon>Sar</taxon>
        <taxon>Alveolata</taxon>
        <taxon>Apicomplexa</taxon>
        <taxon>Aconoidasida</taxon>
        <taxon>Piroplasmida</taxon>
        <taxon>Babesiidae</taxon>
        <taxon>Babesia</taxon>
    </lineage>
</organism>
<dbReference type="AlphaFoldDB" id="A0AAD9PIQ5"/>